<protein>
    <recommendedName>
        <fullName evidence="3">Lipoprotein</fullName>
    </recommendedName>
</protein>
<evidence type="ECO:0000313" key="2">
    <source>
        <dbReference type="Proteomes" id="UP000183504"/>
    </source>
</evidence>
<dbReference type="AlphaFoldDB" id="A0A0B7GJR7"/>
<gene>
    <name evidence="1" type="ORF">SSV_0769</name>
</gene>
<organism evidence="1 2">
    <name type="scientific">Streptococcus sanguinis</name>
    <dbReference type="NCBI Taxonomy" id="1305"/>
    <lineage>
        <taxon>Bacteria</taxon>
        <taxon>Bacillati</taxon>
        <taxon>Bacillota</taxon>
        <taxon>Bacilli</taxon>
        <taxon>Lactobacillales</taxon>
        <taxon>Streptococcaceae</taxon>
        <taxon>Streptococcus</taxon>
    </lineage>
</organism>
<evidence type="ECO:0000313" key="1">
    <source>
        <dbReference type="EMBL" id="CEL90072.1"/>
    </source>
</evidence>
<sequence length="222" mass="25826">MKMIKKYITLIILGGVAVLSIALINGWRLDDYTVPKNRTREQYDFEGTFEPMFKFLEQDKKDFTGLKLYKSSVYIEKGDEVKDYEIRLDTTQSDIKGDYTITIGDKEETVPVTYSNGKLTYSSEISPLFDEEILNLVVQRNYFESLDVKETFKSAETELRDIIYQPENQSELFKHLKNKYDLPEDTTCRIRLDHSSGTIYGISILMESKDEAVQIDLTIFKQ</sequence>
<dbReference type="RefSeq" id="WP_072073770.1">
    <property type="nucleotide sequence ID" value="NZ_CDMW01000001.1"/>
</dbReference>
<name>A0A0B7GJR7_STRSA</name>
<evidence type="ECO:0008006" key="3">
    <source>
        <dbReference type="Google" id="ProtNLM"/>
    </source>
</evidence>
<reference evidence="1 2" key="1">
    <citation type="submission" date="2015-01" db="EMBL/GenBank/DDBJ databases">
        <authorList>
            <person name="Pelicic Vladimir"/>
        </authorList>
    </citation>
    <scope>NUCLEOTIDE SEQUENCE [LARGE SCALE GENOMIC DNA]</scope>
    <source>
        <strain evidence="1 2">2908</strain>
    </source>
</reference>
<dbReference type="EMBL" id="CDMW01000001">
    <property type="protein sequence ID" value="CEL90072.1"/>
    <property type="molecule type" value="Genomic_DNA"/>
</dbReference>
<dbReference type="Proteomes" id="UP000183504">
    <property type="component" value="Unassembled WGS sequence"/>
</dbReference>
<accession>A0A0B7GJR7</accession>
<proteinExistence type="predicted"/>